<feature type="compositionally biased region" description="Gly residues" evidence="1">
    <location>
        <begin position="267"/>
        <end position="286"/>
    </location>
</feature>
<gene>
    <name evidence="3" type="ORF">EJ05DRAFT_488137</name>
</gene>
<dbReference type="PANTHER" id="PTHR21601:SF0">
    <property type="entry name" value="PROTEIN SPA2-RELATED"/>
    <property type="match status" value="1"/>
</dbReference>
<dbReference type="InterPro" id="IPR056439">
    <property type="entry name" value="VBS_C3G9"/>
</dbReference>
<feature type="region of interest" description="Disordered" evidence="1">
    <location>
        <begin position="388"/>
        <end position="424"/>
    </location>
</feature>
<feature type="compositionally biased region" description="Basic and acidic residues" evidence="1">
    <location>
        <begin position="166"/>
        <end position="175"/>
    </location>
</feature>
<dbReference type="InterPro" id="IPR039892">
    <property type="entry name" value="Spa2/Sph1"/>
</dbReference>
<evidence type="ECO:0000259" key="2">
    <source>
        <dbReference type="SMART" id="SM00555"/>
    </source>
</evidence>
<accession>A0A6A6VYQ4</accession>
<dbReference type="GO" id="GO:0005078">
    <property type="term" value="F:MAP-kinase scaffold activity"/>
    <property type="evidence" value="ECO:0007669"/>
    <property type="project" value="TreeGrafter"/>
</dbReference>
<feature type="compositionally biased region" description="Polar residues" evidence="1">
    <location>
        <begin position="53"/>
        <end position="68"/>
    </location>
</feature>
<dbReference type="OrthoDB" id="5588096at2759"/>
<feature type="compositionally biased region" description="Polar residues" evidence="1">
    <location>
        <begin position="1"/>
        <end position="32"/>
    </location>
</feature>
<feature type="compositionally biased region" description="Polar residues" evidence="1">
    <location>
        <begin position="77"/>
        <end position="93"/>
    </location>
</feature>
<feature type="compositionally biased region" description="Acidic residues" evidence="1">
    <location>
        <begin position="327"/>
        <end position="344"/>
    </location>
</feature>
<dbReference type="Proteomes" id="UP000799437">
    <property type="component" value="Unassembled WGS sequence"/>
</dbReference>
<dbReference type="GO" id="GO:0005826">
    <property type="term" value="C:actomyosin contractile ring"/>
    <property type="evidence" value="ECO:0007669"/>
    <property type="project" value="TreeGrafter"/>
</dbReference>
<dbReference type="GeneID" id="54486730"/>
<organism evidence="3 4">
    <name type="scientific">Pseudovirgaria hyperparasitica</name>
    <dbReference type="NCBI Taxonomy" id="470096"/>
    <lineage>
        <taxon>Eukaryota</taxon>
        <taxon>Fungi</taxon>
        <taxon>Dikarya</taxon>
        <taxon>Ascomycota</taxon>
        <taxon>Pezizomycotina</taxon>
        <taxon>Dothideomycetes</taxon>
        <taxon>Dothideomycetes incertae sedis</taxon>
        <taxon>Acrospermales</taxon>
        <taxon>Acrospermaceae</taxon>
        <taxon>Pseudovirgaria</taxon>
    </lineage>
</organism>
<protein>
    <recommendedName>
        <fullName evidence="2">GIT Spa2 homology (SHD) domain-containing protein</fullName>
    </recommendedName>
</protein>
<evidence type="ECO:0000313" key="3">
    <source>
        <dbReference type="EMBL" id="KAF2755355.1"/>
    </source>
</evidence>
<feature type="region of interest" description="Disordered" evidence="1">
    <location>
        <begin position="159"/>
        <end position="199"/>
    </location>
</feature>
<feature type="compositionally biased region" description="Basic and acidic residues" evidence="1">
    <location>
        <begin position="388"/>
        <end position="419"/>
    </location>
</feature>
<name>A0A6A6VYQ4_9PEZI</name>
<keyword evidence="4" id="KW-1185">Reference proteome</keyword>
<evidence type="ECO:0000313" key="4">
    <source>
        <dbReference type="Proteomes" id="UP000799437"/>
    </source>
</evidence>
<feature type="compositionally biased region" description="Polar residues" evidence="1">
    <location>
        <begin position="313"/>
        <end position="325"/>
    </location>
</feature>
<dbReference type="PANTHER" id="PTHR21601">
    <property type="entry name" value="SPA2 PROTEIN"/>
    <property type="match status" value="1"/>
</dbReference>
<sequence>MNGRNDTLSPVSIDSNSNSEWSPITKYQSLNGADSPAFSPGIPSAGRPPVITPPQSVHTSGASTSDGSLPNGRPPMSTGNPSPPSSIARSSDGTGLYAASVAESLSSRKPLMREEHMHEHYVVLKRYLGAYLRDEKGNPRTNKARDKLLRLSQAQFQELSTDVYDESQRREDERRRGGRGAPNNPVPPYLPPKGNFHPKRNQARQKLATLPLERFQQLATDVFYELERRFPRFVGGDMDRSASPALSVASNRSRGPGRGPPPPGMTGPPGGYRGRGGPPGGPGRGGPPFRNGPPGSPALSAPGNDYGRPLPKTFQQNTIVPNKSTLVEDDDDQSGMDDDDDDQDAFGLEGAARRQSNRNTNKSLRGYNDKRVTQLQDEVAQLQAKIADKDAESEKFQTLEKEKEEAASRSAELERKLEENEAAAESMREELEKLRLENTTIERELRAQLDEALQDAGSEDWQERYSQLEKQLEDQERLTEDVRQSATDSLREMRDISIRSEQAIAREESLGRRVTQLESELKDWKSRYARAKTQLRASRSSSIGLPILSPNAAKFARDQNFIQADGMVKDVYLAKFQMSIDELLQTARAVDAEATIGSMKSVVFAVRNITTAVDTTDPERANRADTKQLIKLKSRVSATANNIITASKNHVSAAGLAPVSLLDAAASHLSTAVIELVRLAKICPTAPEELEEEDAFAEKPLPPPKTFSGLPNNYAHIRNSPRGSGDSTGLSGYSATSSPRQISGTWASRRSDAFASATVNGIPSVRTNGLAEFKNYLDDQTAVLVHSIQPLVHSIRSKPSNMPLTTDEEEAIIDHVNNISRNVIDTAARTHRTMETSNNAALSKHAPPVINVLEDCKDLLLDAEGQREKIPPLAFKIARAMKELVLRVERIESGEVTADQTLTTDF</sequence>
<feature type="compositionally biased region" description="Polar residues" evidence="1">
    <location>
        <begin position="721"/>
        <end position="742"/>
    </location>
</feature>
<feature type="region of interest" description="Disordered" evidence="1">
    <location>
        <begin position="234"/>
        <end position="371"/>
    </location>
</feature>
<feature type="region of interest" description="Disordered" evidence="1">
    <location>
        <begin position="691"/>
        <end position="742"/>
    </location>
</feature>
<dbReference type="EMBL" id="ML996577">
    <property type="protein sequence ID" value="KAF2755355.1"/>
    <property type="molecule type" value="Genomic_DNA"/>
</dbReference>
<dbReference type="AlphaFoldDB" id="A0A6A6VYQ4"/>
<dbReference type="RefSeq" id="XP_033597806.1">
    <property type="nucleotide sequence ID" value="XM_033745676.1"/>
</dbReference>
<dbReference type="InterPro" id="IPR013724">
    <property type="entry name" value="GIT_SHD"/>
</dbReference>
<dbReference type="Pfam" id="PF08518">
    <property type="entry name" value="GIT_SHD"/>
    <property type="match status" value="2"/>
</dbReference>
<dbReference type="GO" id="GO:1902716">
    <property type="term" value="C:cell cortex of growing cell tip"/>
    <property type="evidence" value="ECO:0007669"/>
    <property type="project" value="TreeGrafter"/>
</dbReference>
<dbReference type="SMART" id="SM00555">
    <property type="entry name" value="GIT"/>
    <property type="match status" value="2"/>
</dbReference>
<proteinExistence type="predicted"/>
<feature type="domain" description="GIT Spa2 homology (SHD)" evidence="2">
    <location>
        <begin position="144"/>
        <end position="174"/>
    </location>
</feature>
<feature type="domain" description="GIT Spa2 homology (SHD)" evidence="2">
    <location>
        <begin position="203"/>
        <end position="233"/>
    </location>
</feature>
<evidence type="ECO:0000256" key="1">
    <source>
        <dbReference type="SAM" id="MobiDB-lite"/>
    </source>
</evidence>
<dbReference type="Pfam" id="PF23742">
    <property type="entry name" value="VBS_C3G9"/>
    <property type="match status" value="1"/>
</dbReference>
<feature type="region of interest" description="Disordered" evidence="1">
    <location>
        <begin position="1"/>
        <end position="101"/>
    </location>
</feature>
<reference evidence="3" key="1">
    <citation type="journal article" date="2020" name="Stud. Mycol.">
        <title>101 Dothideomycetes genomes: a test case for predicting lifestyles and emergence of pathogens.</title>
        <authorList>
            <person name="Haridas S."/>
            <person name="Albert R."/>
            <person name="Binder M."/>
            <person name="Bloem J."/>
            <person name="Labutti K."/>
            <person name="Salamov A."/>
            <person name="Andreopoulos B."/>
            <person name="Baker S."/>
            <person name="Barry K."/>
            <person name="Bills G."/>
            <person name="Bluhm B."/>
            <person name="Cannon C."/>
            <person name="Castanera R."/>
            <person name="Culley D."/>
            <person name="Daum C."/>
            <person name="Ezra D."/>
            <person name="Gonzalez J."/>
            <person name="Henrissat B."/>
            <person name="Kuo A."/>
            <person name="Liang C."/>
            <person name="Lipzen A."/>
            <person name="Lutzoni F."/>
            <person name="Magnuson J."/>
            <person name="Mondo S."/>
            <person name="Nolan M."/>
            <person name="Ohm R."/>
            <person name="Pangilinan J."/>
            <person name="Park H.-J."/>
            <person name="Ramirez L."/>
            <person name="Alfaro M."/>
            <person name="Sun H."/>
            <person name="Tritt A."/>
            <person name="Yoshinaga Y."/>
            <person name="Zwiers L.-H."/>
            <person name="Turgeon B."/>
            <person name="Goodwin S."/>
            <person name="Spatafora J."/>
            <person name="Crous P."/>
            <person name="Grigoriev I."/>
        </authorList>
    </citation>
    <scope>NUCLEOTIDE SEQUENCE</scope>
    <source>
        <strain evidence="3">CBS 121739</strain>
    </source>
</reference>